<dbReference type="GO" id="GO:0004072">
    <property type="term" value="F:aspartate kinase activity"/>
    <property type="evidence" value="ECO:0007669"/>
    <property type="project" value="UniProtKB-EC"/>
</dbReference>
<evidence type="ECO:0000256" key="15">
    <source>
        <dbReference type="RuleBase" id="RU003448"/>
    </source>
</evidence>
<dbReference type="PANTHER" id="PTHR21499">
    <property type="entry name" value="ASPARTATE KINASE"/>
    <property type="match status" value="1"/>
</dbReference>
<keyword evidence="7 16" id="KW-0028">Amino-acid biosynthesis</keyword>
<comment type="pathway">
    <text evidence="1 16">Amino-acid biosynthesis; L-lysine biosynthesis via DAP pathway; (S)-tetrahydrodipicolinate from L-aspartate: step 1/4.</text>
</comment>
<evidence type="ECO:0000256" key="8">
    <source>
        <dbReference type="ARBA" id="ARBA00022679"/>
    </source>
</evidence>
<feature type="binding site" evidence="14">
    <location>
        <begin position="173"/>
        <end position="174"/>
    </location>
    <ligand>
        <name>ATP</name>
        <dbReference type="ChEBI" id="CHEBI:30616"/>
    </ligand>
</feature>
<dbReference type="CDD" id="cd04913">
    <property type="entry name" value="ACT_AKii-LysC-BS-like_1"/>
    <property type="match status" value="1"/>
</dbReference>
<proteinExistence type="inferred from homology"/>
<feature type="binding site" evidence="14">
    <location>
        <begin position="7"/>
        <end position="10"/>
    </location>
    <ligand>
        <name>ATP</name>
        <dbReference type="ChEBI" id="CHEBI:30616"/>
    </ligand>
</feature>
<feature type="binding site" evidence="14">
    <location>
        <position position="74"/>
    </location>
    <ligand>
        <name>substrate</name>
    </ligand>
</feature>
<dbReference type="PROSITE" id="PS00324">
    <property type="entry name" value="ASPARTOKINASE"/>
    <property type="match status" value="1"/>
</dbReference>
<name>A0A0B1Q0I8_9HYPH</name>
<sequence>MARLVLKFGGTSVADVDRIRNVARHVKREVDAGHEVAVVVSAMSGKTNELVGWCREASPIHDAREYDTVVASGEQVTAGLLAIVLQSMGVNARSWMGWQIPISTDTAHGAARIEDIDGSDITRRFAEGQVAVIAGFQGIAPDRRIATLGRGGSDTSAVAVAAALKADRCDIYTDVDGVYTTDPRIEPKARRMDRISFEEMLEMASLGAKVLQVRSVELAMVHKVRTFVRSSFEDPDAPGMGDFDNPPGTLICDEDEIVEQQVVTGIAYAKDEAQISLRRVEDRPGIAAAIFGPLADAGVNVDMIVQNISEDGTRTDMTFTVPASDLDKATSIIENAKSEMRFDVIQSEGGLTKVSVIGIGMRSHTGVAATAFKALANRGINIRAITTSEIKISILIDGEFSELAVRTLHSVYGLDKARP</sequence>
<dbReference type="InterPro" id="IPR002912">
    <property type="entry name" value="ACT_dom"/>
</dbReference>
<evidence type="ECO:0000313" key="18">
    <source>
        <dbReference type="EMBL" id="KHJ52986.1"/>
    </source>
</evidence>
<dbReference type="GO" id="GO:0009089">
    <property type="term" value="P:lysine biosynthetic process via diaminopimelate"/>
    <property type="evidence" value="ECO:0007669"/>
    <property type="project" value="UniProtKB-UniPathway"/>
</dbReference>
<keyword evidence="9 14" id="KW-0547">Nucleotide-binding</keyword>
<dbReference type="Pfam" id="PF01842">
    <property type="entry name" value="ACT"/>
    <property type="match status" value="1"/>
</dbReference>
<dbReference type="CDD" id="cd04261">
    <property type="entry name" value="AAK_AKii-LysC-BS"/>
    <property type="match status" value="1"/>
</dbReference>
<dbReference type="GO" id="GO:0009090">
    <property type="term" value="P:homoserine biosynthetic process"/>
    <property type="evidence" value="ECO:0007669"/>
    <property type="project" value="TreeGrafter"/>
</dbReference>
<keyword evidence="12" id="KW-0457">Lysine biosynthesis</keyword>
<evidence type="ECO:0000256" key="7">
    <source>
        <dbReference type="ARBA" id="ARBA00022605"/>
    </source>
</evidence>
<comment type="similarity">
    <text evidence="4 15">Belongs to the aspartokinase family.</text>
</comment>
<comment type="pathway">
    <text evidence="2 16">Amino-acid biosynthesis; L-methionine biosynthesis via de novo pathway; L-homoserine from L-aspartate: step 1/3.</text>
</comment>
<evidence type="ECO:0000256" key="9">
    <source>
        <dbReference type="ARBA" id="ARBA00022741"/>
    </source>
</evidence>
<evidence type="ECO:0000256" key="5">
    <source>
        <dbReference type="ARBA" id="ARBA00013059"/>
    </source>
</evidence>
<dbReference type="GO" id="GO:0005829">
    <property type="term" value="C:cytosol"/>
    <property type="evidence" value="ECO:0007669"/>
    <property type="project" value="TreeGrafter"/>
</dbReference>
<dbReference type="GO" id="GO:0005524">
    <property type="term" value="F:ATP binding"/>
    <property type="evidence" value="ECO:0007669"/>
    <property type="project" value="UniProtKB-KW"/>
</dbReference>
<protein>
    <recommendedName>
        <fullName evidence="6 15">Aspartokinase</fullName>
        <ecNumber evidence="5 15">2.7.2.4</ecNumber>
    </recommendedName>
</protein>
<keyword evidence="10 15" id="KW-0418">Kinase</keyword>
<dbReference type="STRING" id="370622.LA66_20395"/>
<dbReference type="UniPathway" id="UPA00050">
    <property type="reaction ID" value="UER00461"/>
</dbReference>
<dbReference type="InterPro" id="IPR041740">
    <property type="entry name" value="AKii-LysC-BS"/>
</dbReference>
<dbReference type="NCBIfam" id="NF005154">
    <property type="entry name" value="PRK06635.1-2"/>
    <property type="match status" value="1"/>
</dbReference>
<accession>A0A0B1Q0I8</accession>
<evidence type="ECO:0000256" key="10">
    <source>
        <dbReference type="ARBA" id="ARBA00022777"/>
    </source>
</evidence>
<evidence type="ECO:0000256" key="1">
    <source>
        <dbReference type="ARBA" id="ARBA00004766"/>
    </source>
</evidence>
<dbReference type="FunFam" id="3.30.2130.10:FF:000002">
    <property type="entry name" value="Aspartokinase"/>
    <property type="match status" value="1"/>
</dbReference>
<dbReference type="UniPathway" id="UPA00034">
    <property type="reaction ID" value="UER00015"/>
</dbReference>
<evidence type="ECO:0000256" key="3">
    <source>
        <dbReference type="ARBA" id="ARBA00005139"/>
    </source>
</evidence>
<evidence type="ECO:0000256" key="6">
    <source>
        <dbReference type="ARBA" id="ARBA00016273"/>
    </source>
</evidence>
<feature type="binding site" evidence="14">
    <location>
        <begin position="209"/>
        <end position="210"/>
    </location>
    <ligand>
        <name>ATP</name>
        <dbReference type="ChEBI" id="CHEBI:30616"/>
    </ligand>
</feature>
<reference evidence="18 19" key="1">
    <citation type="submission" date="2014-09" db="EMBL/GenBank/DDBJ databases">
        <title>Isolation and characterization of Aurantimonas altamirensis ON-56566 from clinical sample following a dog bite.</title>
        <authorList>
            <person name="Eshaghi A."/>
            <person name="Li A."/>
            <person name="Shahinas D."/>
            <person name="Bahn P."/>
            <person name="Kus J.V."/>
            <person name="Patel S.N."/>
        </authorList>
    </citation>
    <scope>NUCLEOTIDE SEQUENCE [LARGE SCALE GENOMIC DNA]</scope>
    <source>
        <strain evidence="18 19">ON-56566</strain>
    </source>
</reference>
<dbReference type="InterPro" id="IPR001341">
    <property type="entry name" value="Asp_kinase"/>
</dbReference>
<dbReference type="SUPFAM" id="SSF55021">
    <property type="entry name" value="ACT-like"/>
    <property type="match status" value="2"/>
</dbReference>
<organism evidence="18 19">
    <name type="scientific">Aureimonas altamirensis</name>
    <dbReference type="NCBI Taxonomy" id="370622"/>
    <lineage>
        <taxon>Bacteria</taxon>
        <taxon>Pseudomonadati</taxon>
        <taxon>Pseudomonadota</taxon>
        <taxon>Alphaproteobacteria</taxon>
        <taxon>Hyphomicrobiales</taxon>
        <taxon>Aurantimonadaceae</taxon>
        <taxon>Aureimonas</taxon>
    </lineage>
</organism>
<dbReference type="InterPro" id="IPR036393">
    <property type="entry name" value="AceGlu_kinase-like_sf"/>
</dbReference>
<evidence type="ECO:0000259" key="17">
    <source>
        <dbReference type="PROSITE" id="PS51671"/>
    </source>
</evidence>
<comment type="pathway">
    <text evidence="3 16">Amino-acid biosynthesis; L-threonine biosynthesis; L-threonine from L-aspartate: step 1/5.</text>
</comment>
<dbReference type="CDD" id="cd04923">
    <property type="entry name" value="ACT_AK-LysC-DapG-like_2"/>
    <property type="match status" value="1"/>
</dbReference>
<dbReference type="AlphaFoldDB" id="A0A0B1Q0I8"/>
<keyword evidence="8 15" id="KW-0808">Transferase</keyword>
<dbReference type="Pfam" id="PF22468">
    <property type="entry name" value="ACT_9"/>
    <property type="match status" value="1"/>
</dbReference>
<dbReference type="NCBIfam" id="TIGR00657">
    <property type="entry name" value="asp_kinases"/>
    <property type="match status" value="1"/>
</dbReference>
<feature type="binding site" evidence="14">
    <location>
        <position position="184"/>
    </location>
    <ligand>
        <name>ATP</name>
        <dbReference type="ChEBI" id="CHEBI:30616"/>
    </ligand>
</feature>
<dbReference type="PIRSF" id="PIRSF000726">
    <property type="entry name" value="Asp_kin"/>
    <property type="match status" value="1"/>
</dbReference>
<dbReference type="EC" id="2.7.2.4" evidence="5 15"/>
<dbReference type="PROSITE" id="PS51671">
    <property type="entry name" value="ACT"/>
    <property type="match status" value="1"/>
</dbReference>
<feature type="binding site" evidence="14">
    <location>
        <position position="47"/>
    </location>
    <ligand>
        <name>substrate</name>
    </ligand>
</feature>
<evidence type="ECO:0000313" key="19">
    <source>
        <dbReference type="Proteomes" id="UP000030826"/>
    </source>
</evidence>
<comment type="caution">
    <text evidence="18">The sequence shown here is derived from an EMBL/GenBank/DDBJ whole genome shotgun (WGS) entry which is preliminary data.</text>
</comment>
<dbReference type="InterPro" id="IPR001048">
    <property type="entry name" value="Asp/Glu/Uridylate_kinase"/>
</dbReference>
<dbReference type="Gene3D" id="3.40.1160.10">
    <property type="entry name" value="Acetylglutamate kinase-like"/>
    <property type="match status" value="1"/>
</dbReference>
<comment type="catalytic activity">
    <reaction evidence="13 15">
        <text>L-aspartate + ATP = 4-phospho-L-aspartate + ADP</text>
        <dbReference type="Rhea" id="RHEA:23776"/>
        <dbReference type="ChEBI" id="CHEBI:29991"/>
        <dbReference type="ChEBI" id="CHEBI:30616"/>
        <dbReference type="ChEBI" id="CHEBI:57535"/>
        <dbReference type="ChEBI" id="CHEBI:456216"/>
        <dbReference type="EC" id="2.7.2.4"/>
    </reaction>
</comment>
<dbReference type="InterPro" id="IPR045865">
    <property type="entry name" value="ACT-like_dom_sf"/>
</dbReference>
<gene>
    <name evidence="18" type="ORF">LA66_20395</name>
</gene>
<evidence type="ECO:0000256" key="16">
    <source>
        <dbReference type="RuleBase" id="RU004249"/>
    </source>
</evidence>
<evidence type="ECO:0000256" key="12">
    <source>
        <dbReference type="ARBA" id="ARBA00023154"/>
    </source>
</evidence>
<evidence type="ECO:0000256" key="4">
    <source>
        <dbReference type="ARBA" id="ARBA00010122"/>
    </source>
</evidence>
<evidence type="ECO:0000256" key="2">
    <source>
        <dbReference type="ARBA" id="ARBA00004986"/>
    </source>
</evidence>
<dbReference type="InterPro" id="IPR005260">
    <property type="entry name" value="Asp_kin_monofn"/>
</dbReference>
<dbReference type="NCBIfam" id="NF005155">
    <property type="entry name" value="PRK06635.1-4"/>
    <property type="match status" value="1"/>
</dbReference>
<dbReference type="GO" id="GO:0009088">
    <property type="term" value="P:threonine biosynthetic process"/>
    <property type="evidence" value="ECO:0007669"/>
    <property type="project" value="UniProtKB-UniPathway"/>
</dbReference>
<evidence type="ECO:0000256" key="11">
    <source>
        <dbReference type="ARBA" id="ARBA00022840"/>
    </source>
</evidence>
<dbReference type="RefSeq" id="WP_039196196.1">
    <property type="nucleotide sequence ID" value="NZ_JAQRFV010000025.1"/>
</dbReference>
<dbReference type="NCBIfam" id="TIGR00656">
    <property type="entry name" value="asp_kin_monofn"/>
    <property type="match status" value="1"/>
</dbReference>
<evidence type="ECO:0000256" key="14">
    <source>
        <dbReference type="PIRSR" id="PIRSR000726-1"/>
    </source>
</evidence>
<dbReference type="PANTHER" id="PTHR21499:SF3">
    <property type="entry name" value="ASPARTOKINASE"/>
    <property type="match status" value="1"/>
</dbReference>
<dbReference type="InterPro" id="IPR018042">
    <property type="entry name" value="Aspartate_kinase_CS"/>
</dbReference>
<dbReference type="InterPro" id="IPR054352">
    <property type="entry name" value="ACT_Aspartokinase"/>
</dbReference>
<evidence type="ECO:0000256" key="13">
    <source>
        <dbReference type="ARBA" id="ARBA00047872"/>
    </source>
</evidence>
<keyword evidence="11 14" id="KW-0067">ATP-binding</keyword>
<dbReference type="Gene3D" id="3.30.2130.10">
    <property type="entry name" value="VC0802-like"/>
    <property type="match status" value="1"/>
</dbReference>
<dbReference type="FunFam" id="3.40.1160.10:FF:000002">
    <property type="entry name" value="Aspartokinase"/>
    <property type="match status" value="1"/>
</dbReference>
<feature type="domain" description="ACT" evidence="17">
    <location>
        <begin position="275"/>
        <end position="359"/>
    </location>
</feature>
<feature type="binding site" evidence="14">
    <location>
        <position position="179"/>
    </location>
    <ligand>
        <name>ATP</name>
        <dbReference type="ChEBI" id="CHEBI:30616"/>
    </ligand>
</feature>
<dbReference type="UniPathway" id="UPA00051">
    <property type="reaction ID" value="UER00462"/>
</dbReference>
<dbReference type="EMBL" id="JRFJ01000010">
    <property type="protein sequence ID" value="KHJ52986.1"/>
    <property type="molecule type" value="Genomic_DNA"/>
</dbReference>
<dbReference type="SUPFAM" id="SSF53633">
    <property type="entry name" value="Carbamate kinase-like"/>
    <property type="match status" value="1"/>
</dbReference>
<dbReference type="Proteomes" id="UP000030826">
    <property type="component" value="Unassembled WGS sequence"/>
</dbReference>
<dbReference type="Pfam" id="PF00696">
    <property type="entry name" value="AA_kinase"/>
    <property type="match status" value="1"/>
</dbReference>
<dbReference type="OrthoDB" id="9799110at2"/>